<feature type="compositionally biased region" description="Basic residues" evidence="1">
    <location>
        <begin position="1"/>
        <end position="17"/>
    </location>
</feature>
<name>A0AAV4TDR0_CAEEX</name>
<dbReference type="Proteomes" id="UP001054945">
    <property type="component" value="Unassembled WGS sequence"/>
</dbReference>
<sequence length="103" mass="12030">MIYNHKNHNHLTSRRRKETQESEKQTEPNIATRISHKTPQNCCMDSPIVSTVFEKQANNYRNKSHPPYTFSSVFLQDGGSKPSAWRKLSYREYLKSTDREKGG</sequence>
<accession>A0AAV4TDR0</accession>
<evidence type="ECO:0000313" key="3">
    <source>
        <dbReference type="Proteomes" id="UP001054945"/>
    </source>
</evidence>
<protein>
    <submittedName>
        <fullName evidence="2">Uncharacterized protein</fullName>
    </submittedName>
</protein>
<evidence type="ECO:0000256" key="1">
    <source>
        <dbReference type="SAM" id="MobiDB-lite"/>
    </source>
</evidence>
<keyword evidence="3" id="KW-1185">Reference proteome</keyword>
<evidence type="ECO:0000313" key="2">
    <source>
        <dbReference type="EMBL" id="GIY43002.1"/>
    </source>
</evidence>
<organism evidence="2 3">
    <name type="scientific">Caerostris extrusa</name>
    <name type="common">Bark spider</name>
    <name type="synonym">Caerostris bankana</name>
    <dbReference type="NCBI Taxonomy" id="172846"/>
    <lineage>
        <taxon>Eukaryota</taxon>
        <taxon>Metazoa</taxon>
        <taxon>Ecdysozoa</taxon>
        <taxon>Arthropoda</taxon>
        <taxon>Chelicerata</taxon>
        <taxon>Arachnida</taxon>
        <taxon>Araneae</taxon>
        <taxon>Araneomorphae</taxon>
        <taxon>Entelegynae</taxon>
        <taxon>Araneoidea</taxon>
        <taxon>Araneidae</taxon>
        <taxon>Caerostris</taxon>
    </lineage>
</organism>
<feature type="region of interest" description="Disordered" evidence="1">
    <location>
        <begin position="1"/>
        <end position="39"/>
    </location>
</feature>
<dbReference type="EMBL" id="BPLR01010916">
    <property type="protein sequence ID" value="GIY43002.1"/>
    <property type="molecule type" value="Genomic_DNA"/>
</dbReference>
<dbReference type="AlphaFoldDB" id="A0AAV4TDR0"/>
<gene>
    <name evidence="2" type="ORF">CEXT_125291</name>
</gene>
<reference evidence="2 3" key="1">
    <citation type="submission" date="2021-06" db="EMBL/GenBank/DDBJ databases">
        <title>Caerostris extrusa draft genome.</title>
        <authorList>
            <person name="Kono N."/>
            <person name="Arakawa K."/>
        </authorList>
    </citation>
    <scope>NUCLEOTIDE SEQUENCE [LARGE SCALE GENOMIC DNA]</scope>
</reference>
<proteinExistence type="predicted"/>
<comment type="caution">
    <text evidence="2">The sequence shown here is derived from an EMBL/GenBank/DDBJ whole genome shotgun (WGS) entry which is preliminary data.</text>
</comment>